<keyword evidence="6" id="KW-1185">Reference proteome</keyword>
<evidence type="ECO:0008006" key="7">
    <source>
        <dbReference type="Google" id="ProtNLM"/>
    </source>
</evidence>
<comment type="caution">
    <text evidence="5">The sequence shown here is derived from an EMBL/GenBank/DDBJ whole genome shotgun (WGS) entry which is preliminary data.</text>
</comment>
<comment type="similarity">
    <text evidence="1">Belongs to the SNF7 family.</text>
</comment>
<evidence type="ECO:0000313" key="5">
    <source>
        <dbReference type="EMBL" id="GMI36280.1"/>
    </source>
</evidence>
<proteinExistence type="inferred from homology"/>
<dbReference type="Pfam" id="PF03357">
    <property type="entry name" value="Snf7"/>
    <property type="match status" value="1"/>
</dbReference>
<dbReference type="PANTHER" id="PTHR22761:SF12">
    <property type="entry name" value="CHARGED MULTIVESICULAR BODY PROTEIN 5"/>
    <property type="match status" value="1"/>
</dbReference>
<reference evidence="5 6" key="1">
    <citation type="journal article" date="2023" name="Commun. Biol.">
        <title>Genome analysis of Parmales, the sister group of diatoms, reveals the evolutionary specialization of diatoms from phago-mixotrophs to photoautotrophs.</title>
        <authorList>
            <person name="Ban H."/>
            <person name="Sato S."/>
            <person name="Yoshikawa S."/>
            <person name="Yamada K."/>
            <person name="Nakamura Y."/>
            <person name="Ichinomiya M."/>
            <person name="Sato N."/>
            <person name="Blanc-Mathieu R."/>
            <person name="Endo H."/>
            <person name="Kuwata A."/>
            <person name="Ogata H."/>
        </authorList>
    </citation>
    <scope>NUCLEOTIDE SEQUENCE [LARGE SCALE GENOMIC DNA]</scope>
</reference>
<organism evidence="5 6">
    <name type="scientific">Tetraparma gracilis</name>
    <dbReference type="NCBI Taxonomy" id="2962635"/>
    <lineage>
        <taxon>Eukaryota</taxon>
        <taxon>Sar</taxon>
        <taxon>Stramenopiles</taxon>
        <taxon>Ochrophyta</taxon>
        <taxon>Bolidophyceae</taxon>
        <taxon>Parmales</taxon>
        <taxon>Triparmaceae</taxon>
        <taxon>Tetraparma</taxon>
    </lineage>
</organism>
<evidence type="ECO:0000256" key="1">
    <source>
        <dbReference type="ARBA" id="ARBA00006190"/>
    </source>
</evidence>
<dbReference type="PANTHER" id="PTHR22761">
    <property type="entry name" value="CHARGED MULTIVESICULAR BODY PROTEIN"/>
    <property type="match status" value="1"/>
</dbReference>
<feature type="coiled-coil region" evidence="3">
    <location>
        <begin position="28"/>
        <end position="55"/>
    </location>
</feature>
<evidence type="ECO:0000313" key="6">
    <source>
        <dbReference type="Proteomes" id="UP001165060"/>
    </source>
</evidence>
<dbReference type="InterPro" id="IPR005024">
    <property type="entry name" value="Snf7_fam"/>
</dbReference>
<dbReference type="Proteomes" id="UP001165060">
    <property type="component" value="Unassembled WGS sequence"/>
</dbReference>
<name>A0ABQ6MYF7_9STRA</name>
<accession>A0ABQ6MYF7</accession>
<dbReference type="EMBL" id="BRYB01003417">
    <property type="protein sequence ID" value="GMI36280.1"/>
    <property type="molecule type" value="Genomic_DNA"/>
</dbReference>
<feature type="region of interest" description="Disordered" evidence="4">
    <location>
        <begin position="1"/>
        <end position="25"/>
    </location>
</feature>
<protein>
    <recommendedName>
        <fullName evidence="7">Charged multivesicular body protein 5</fullName>
    </recommendedName>
</protein>
<keyword evidence="2 3" id="KW-0175">Coiled coil</keyword>
<evidence type="ECO:0000256" key="3">
    <source>
        <dbReference type="SAM" id="Coils"/>
    </source>
</evidence>
<sequence>MKRLFGSKKEAPPAPTLDDAAGGVGGRVDQLDEKIKKLDAELRGHKEKLKTAKGATKQHLTKRAMGVLQRKRMYEGQRDQLAGQQFNIEQAGFAIESAKDTVNTVAAMKAANTQLKKQ</sequence>
<evidence type="ECO:0000256" key="4">
    <source>
        <dbReference type="SAM" id="MobiDB-lite"/>
    </source>
</evidence>
<dbReference type="Gene3D" id="1.10.287.1060">
    <property type="entry name" value="ESAT-6-like"/>
    <property type="match status" value="1"/>
</dbReference>
<evidence type="ECO:0000256" key="2">
    <source>
        <dbReference type="ARBA" id="ARBA00023054"/>
    </source>
</evidence>
<gene>
    <name evidence="5" type="ORF">TeGR_g2752</name>
</gene>